<comment type="caution">
    <text evidence="2">The sequence shown here is derived from an EMBL/GenBank/DDBJ whole genome shotgun (WGS) entry which is preliminary data.</text>
</comment>
<dbReference type="EMBL" id="JAFBFI010000006">
    <property type="protein sequence ID" value="MBM7692286.1"/>
    <property type="molecule type" value="Genomic_DNA"/>
</dbReference>
<evidence type="ECO:0000313" key="3">
    <source>
        <dbReference type="Proteomes" id="UP000823486"/>
    </source>
</evidence>
<evidence type="ECO:0000256" key="1">
    <source>
        <dbReference type="SAM" id="MobiDB-lite"/>
    </source>
</evidence>
<dbReference type="Proteomes" id="UP000823486">
    <property type="component" value="Unassembled WGS sequence"/>
</dbReference>
<dbReference type="RefSeq" id="WP_204541442.1">
    <property type="nucleotide sequence ID" value="NZ_JAFBFI010000006.1"/>
</dbReference>
<sequence>MQPGQILRNILPQTAPVSAVSFRPGQIIQGTITKLFPNQTAEVRIGQTKLIAVIDAPLEAFEKYWFRVEAGEDLTRLKVLDSKLTGYAANDAAQLLQHLSLPIGKEQLKLASFLLKNGIPATREILENILGWLQASDKLDLGFAAMKTMHSKNIPFIEENFQAIYSLEMGKSFSSQLGRLVEQLQTLPEHSPASLKLLETAGSLMETNAAKWADKALLDLARLWLADSGGSQKAFQVLKNLGFIPAEAAEDQMLNSLLNRTNLEKLRDTRLKHVLNVLGKITAASSSQDAEAAKKLLAGWNGTLTGSTAFNEEPGRLKSGNSAPDSVKGESAFLPSKEVAALTKHMLGEVITKTNEKNVSETTKLTADIKTFLSSLSGKQQIDYSLNKLGSEIASRLDVGPMQLRAGQYSEDMNWFFSSIVKDFGPDFSKADDIKLHLKQMIKDLGLEQFLSAPIQEAEPDTQSALKFALTQFLNSSDEKLLKQTAEQLLHRMHAQQLLSNENGPLQNMVMQIPLPFNEQISDLTVQWNGRKSPDGSIDSSYCRILFYLELGSLNEVAVDMQVQNRIVRLTVYNQHIEAVKDIAQKWIPGLKENFNKIHYTLSSIHFMSSHEGAFKPQVNAFKHQSSSYSGVDFRI</sequence>
<organism evidence="2 3">
    <name type="scientific">Peribacillus deserti</name>
    <dbReference type="NCBI Taxonomy" id="673318"/>
    <lineage>
        <taxon>Bacteria</taxon>
        <taxon>Bacillati</taxon>
        <taxon>Bacillota</taxon>
        <taxon>Bacilli</taxon>
        <taxon>Bacillales</taxon>
        <taxon>Bacillaceae</taxon>
        <taxon>Peribacillus</taxon>
    </lineage>
</organism>
<proteinExistence type="predicted"/>
<reference evidence="2 3" key="1">
    <citation type="submission" date="2021-01" db="EMBL/GenBank/DDBJ databases">
        <title>Genomic Encyclopedia of Type Strains, Phase IV (KMG-IV): sequencing the most valuable type-strain genomes for metagenomic binning, comparative biology and taxonomic classification.</title>
        <authorList>
            <person name="Goeker M."/>
        </authorList>
    </citation>
    <scope>NUCLEOTIDE SEQUENCE [LARGE SCALE GENOMIC DNA]</scope>
    <source>
        <strain evidence="2 3">DSM 105482</strain>
    </source>
</reference>
<protein>
    <recommendedName>
        <fullName evidence="4">Flagellar hook-length control protein-like C-terminal domain-containing protein</fullName>
    </recommendedName>
</protein>
<feature type="region of interest" description="Disordered" evidence="1">
    <location>
        <begin position="309"/>
        <end position="329"/>
    </location>
</feature>
<keyword evidence="3" id="KW-1185">Reference proteome</keyword>
<gene>
    <name evidence="2" type="ORF">JOC77_001716</name>
</gene>
<name>A0ABS2QGJ6_9BACI</name>
<evidence type="ECO:0008006" key="4">
    <source>
        <dbReference type="Google" id="ProtNLM"/>
    </source>
</evidence>
<accession>A0ABS2QGJ6</accession>
<evidence type="ECO:0000313" key="2">
    <source>
        <dbReference type="EMBL" id="MBM7692286.1"/>
    </source>
</evidence>